<dbReference type="Gene3D" id="3.40.190.10">
    <property type="entry name" value="Periplasmic binding protein-like II"/>
    <property type="match status" value="2"/>
</dbReference>
<dbReference type="InterPro" id="IPR005119">
    <property type="entry name" value="LysR_subst-bd"/>
</dbReference>
<dbReference type="SUPFAM" id="SSF46785">
    <property type="entry name" value="Winged helix' DNA-binding domain"/>
    <property type="match status" value="1"/>
</dbReference>
<accession>A0A2S5ZUQ6</accession>
<dbReference type="Gene3D" id="1.10.10.10">
    <property type="entry name" value="Winged helix-like DNA-binding domain superfamily/Winged helix DNA-binding domain"/>
    <property type="match status" value="1"/>
</dbReference>
<evidence type="ECO:0000256" key="4">
    <source>
        <dbReference type="ARBA" id="ARBA00023159"/>
    </source>
</evidence>
<sequence>MDLRLLRYFVAVAEERHVGRAAHRLHMTQPPLTRAIRELEDYVGVALFERTPKGVVPTAAGSVLYEEACALLRRADRIRERVTTAAGTATLTIGTLADTAAHVDSRLVAAFRARHPHVQVRIHETDLGDPTAGLRAGLVDVALTRTPFDANGIGMRVLRSIPVGVVMCENDPLAHRSSVTADDLTDRRWVRLPAETDPAWTAYWTCGTPDGAAPELRTIQECLQAVLWNGTSALAPLDQPLPAGLVTVPFPDRPPSRLVVAWSKIARSPLIRSFVRTAAGGYGAPDDGA</sequence>
<evidence type="ECO:0000256" key="1">
    <source>
        <dbReference type="ARBA" id="ARBA00009437"/>
    </source>
</evidence>
<feature type="domain" description="HTH lysR-type" evidence="6">
    <location>
        <begin position="1"/>
        <end position="58"/>
    </location>
</feature>
<keyword evidence="8" id="KW-1185">Reference proteome</keyword>
<dbReference type="SUPFAM" id="SSF53850">
    <property type="entry name" value="Periplasmic binding protein-like II"/>
    <property type="match status" value="1"/>
</dbReference>
<keyword evidence="3" id="KW-0238">DNA-binding</keyword>
<dbReference type="Pfam" id="PF03466">
    <property type="entry name" value="LysR_substrate"/>
    <property type="match status" value="1"/>
</dbReference>
<evidence type="ECO:0000256" key="2">
    <source>
        <dbReference type="ARBA" id="ARBA00023015"/>
    </source>
</evidence>
<evidence type="ECO:0000256" key="5">
    <source>
        <dbReference type="ARBA" id="ARBA00023163"/>
    </source>
</evidence>
<dbReference type="InterPro" id="IPR036388">
    <property type="entry name" value="WH-like_DNA-bd_sf"/>
</dbReference>
<name>A0A2S5ZUQ6_9NOCA</name>
<keyword evidence="5" id="KW-0804">Transcription</keyword>
<gene>
    <name evidence="7" type="ORF">C5F51_35630</name>
</gene>
<dbReference type="FunFam" id="1.10.10.10:FF:000001">
    <property type="entry name" value="LysR family transcriptional regulator"/>
    <property type="match status" value="1"/>
</dbReference>
<dbReference type="AlphaFoldDB" id="A0A2S5ZUQ6"/>
<dbReference type="Pfam" id="PF00126">
    <property type="entry name" value="HTH_1"/>
    <property type="match status" value="1"/>
</dbReference>
<dbReference type="PROSITE" id="PS50931">
    <property type="entry name" value="HTH_LYSR"/>
    <property type="match status" value="1"/>
</dbReference>
<dbReference type="EMBL" id="PSZD01000047">
    <property type="protein sequence ID" value="PPJ19403.1"/>
    <property type="molecule type" value="Genomic_DNA"/>
</dbReference>
<organism evidence="7 8">
    <name type="scientific">Nocardia nova</name>
    <dbReference type="NCBI Taxonomy" id="37330"/>
    <lineage>
        <taxon>Bacteria</taxon>
        <taxon>Bacillati</taxon>
        <taxon>Actinomycetota</taxon>
        <taxon>Actinomycetes</taxon>
        <taxon>Mycobacteriales</taxon>
        <taxon>Nocardiaceae</taxon>
        <taxon>Nocardia</taxon>
    </lineage>
</organism>
<dbReference type="InterPro" id="IPR000847">
    <property type="entry name" value="LysR_HTH_N"/>
</dbReference>
<comment type="caution">
    <text evidence="7">The sequence shown here is derived from an EMBL/GenBank/DDBJ whole genome shotgun (WGS) entry which is preliminary data.</text>
</comment>
<evidence type="ECO:0000256" key="3">
    <source>
        <dbReference type="ARBA" id="ARBA00023125"/>
    </source>
</evidence>
<keyword evidence="4" id="KW-0010">Activator</keyword>
<dbReference type="PANTHER" id="PTHR30346:SF0">
    <property type="entry name" value="HCA OPERON TRANSCRIPTIONAL ACTIVATOR HCAR"/>
    <property type="match status" value="1"/>
</dbReference>
<evidence type="ECO:0000259" key="6">
    <source>
        <dbReference type="PROSITE" id="PS50931"/>
    </source>
</evidence>
<proteinExistence type="inferred from homology"/>
<dbReference type="GO" id="GO:0032993">
    <property type="term" value="C:protein-DNA complex"/>
    <property type="evidence" value="ECO:0007669"/>
    <property type="project" value="TreeGrafter"/>
</dbReference>
<protein>
    <submittedName>
        <fullName evidence="7">LysR family transcriptional regulator</fullName>
    </submittedName>
</protein>
<dbReference type="GO" id="GO:0003677">
    <property type="term" value="F:DNA binding"/>
    <property type="evidence" value="ECO:0007669"/>
    <property type="project" value="UniProtKB-KW"/>
</dbReference>
<reference evidence="7 8" key="1">
    <citation type="submission" date="2018-02" db="EMBL/GenBank/DDBJ databases">
        <title>8 Nocardia nova and 1 Nocardia cyriacigeorgica strain used for evolution to TMP-SMX.</title>
        <authorList>
            <person name="Mehta H."/>
            <person name="Weng J."/>
            <person name="Shamoo Y."/>
        </authorList>
    </citation>
    <scope>NUCLEOTIDE SEQUENCE [LARGE SCALE GENOMIC DNA]</scope>
    <source>
        <strain evidence="7 8">BAA2227</strain>
    </source>
</reference>
<evidence type="ECO:0000313" key="8">
    <source>
        <dbReference type="Proteomes" id="UP000238356"/>
    </source>
</evidence>
<dbReference type="GO" id="GO:0003700">
    <property type="term" value="F:DNA-binding transcription factor activity"/>
    <property type="evidence" value="ECO:0007669"/>
    <property type="project" value="InterPro"/>
</dbReference>
<dbReference type="PRINTS" id="PR00039">
    <property type="entry name" value="HTHLYSR"/>
</dbReference>
<dbReference type="PANTHER" id="PTHR30346">
    <property type="entry name" value="TRANSCRIPTIONAL DUAL REGULATOR HCAR-RELATED"/>
    <property type="match status" value="1"/>
</dbReference>
<dbReference type="InterPro" id="IPR036390">
    <property type="entry name" value="WH_DNA-bd_sf"/>
</dbReference>
<comment type="similarity">
    <text evidence="1">Belongs to the LysR transcriptional regulatory family.</text>
</comment>
<dbReference type="Proteomes" id="UP000238356">
    <property type="component" value="Unassembled WGS sequence"/>
</dbReference>
<keyword evidence="2" id="KW-0805">Transcription regulation</keyword>
<dbReference type="RefSeq" id="WP_104364854.1">
    <property type="nucleotide sequence ID" value="NZ_PSZD01000047.1"/>
</dbReference>
<evidence type="ECO:0000313" key="7">
    <source>
        <dbReference type="EMBL" id="PPJ19403.1"/>
    </source>
</evidence>